<dbReference type="AlphaFoldDB" id="A0A9J6QKR5"/>
<keyword evidence="5" id="KW-0560">Oxidoreductase</keyword>
<evidence type="ECO:0000256" key="1">
    <source>
        <dbReference type="ARBA" id="ARBA00001947"/>
    </source>
</evidence>
<evidence type="ECO:0000313" key="8">
    <source>
        <dbReference type="EMBL" id="MCU7378080.1"/>
    </source>
</evidence>
<keyword evidence="9" id="KW-1185">Reference proteome</keyword>
<keyword evidence="4" id="KW-0862">Zinc</keyword>
<name>A0A9J6QKR5_9FIRM</name>
<dbReference type="InterPro" id="IPR013154">
    <property type="entry name" value="ADH-like_N"/>
</dbReference>
<evidence type="ECO:0000313" key="9">
    <source>
        <dbReference type="Proteomes" id="UP001065549"/>
    </source>
</evidence>
<dbReference type="InterPro" id="IPR011032">
    <property type="entry name" value="GroES-like_sf"/>
</dbReference>
<dbReference type="Proteomes" id="UP001065549">
    <property type="component" value="Unassembled WGS sequence"/>
</dbReference>
<feature type="domain" description="Alcohol dehydrogenase-like C-terminal" evidence="6">
    <location>
        <begin position="175"/>
        <end position="302"/>
    </location>
</feature>
<evidence type="ECO:0000256" key="2">
    <source>
        <dbReference type="ARBA" id="ARBA00008072"/>
    </source>
</evidence>
<dbReference type="InterPro" id="IPR013149">
    <property type="entry name" value="ADH-like_C"/>
</dbReference>
<dbReference type="PANTHER" id="PTHR43161:SF9">
    <property type="entry name" value="SORBITOL DEHYDROGENASE"/>
    <property type="match status" value="1"/>
</dbReference>
<evidence type="ECO:0000259" key="7">
    <source>
        <dbReference type="Pfam" id="PF08240"/>
    </source>
</evidence>
<sequence length="346" mass="37707">MKYAMITGARRIEIREKQQMPAAAGKARIRIKRCGICGTDVHMWEDGETYKGLIPGHEAAGVIEEIPSGYDGPLKEGDRVAVFPAEPCGDCQLCRTGLRNLCLPPGSMGLGCGLHEPGAFSECLDFSIRFLSKLPDNVTYSQGSLAEPASVAYRAIQHADLNVGDGVLISGAGIIGLLCAQFAKLSGAAYIAVFDIEHERLKLAYDLGDVTESFDVSSNQQPEKTLWTASNGGFDCFIDCTGHQNAINLGISVLKKGKKMVCVGINFEKQLMDHVRIVQNELEVKGSFGQVEKDFDECIKMIGAGILDVDKYIFKTIGFSELQSCFEQKDRQKGTDLKVLLDPEKD</sequence>
<keyword evidence="3" id="KW-0479">Metal-binding</keyword>
<dbReference type="Gene3D" id="3.40.50.720">
    <property type="entry name" value="NAD(P)-binding Rossmann-like Domain"/>
    <property type="match status" value="1"/>
</dbReference>
<dbReference type="Pfam" id="PF00107">
    <property type="entry name" value="ADH_zinc_N"/>
    <property type="match status" value="1"/>
</dbReference>
<proteinExistence type="inferred from homology"/>
<dbReference type="InterPro" id="IPR036291">
    <property type="entry name" value="NAD(P)-bd_dom_sf"/>
</dbReference>
<comment type="similarity">
    <text evidence="2">Belongs to the zinc-containing alcohol dehydrogenase family.</text>
</comment>
<dbReference type="PANTHER" id="PTHR43161">
    <property type="entry name" value="SORBITOL DEHYDROGENASE"/>
    <property type="match status" value="1"/>
</dbReference>
<feature type="domain" description="Alcohol dehydrogenase-like N-terminal" evidence="7">
    <location>
        <begin position="24"/>
        <end position="136"/>
    </location>
</feature>
<dbReference type="GO" id="GO:0016491">
    <property type="term" value="F:oxidoreductase activity"/>
    <property type="evidence" value="ECO:0007669"/>
    <property type="project" value="UniProtKB-KW"/>
</dbReference>
<protein>
    <submittedName>
        <fullName evidence="8">Alcohol dehydrogenase catalytic domain-containing protein</fullName>
    </submittedName>
</protein>
<evidence type="ECO:0000256" key="4">
    <source>
        <dbReference type="ARBA" id="ARBA00022833"/>
    </source>
</evidence>
<evidence type="ECO:0000256" key="5">
    <source>
        <dbReference type="ARBA" id="ARBA00023002"/>
    </source>
</evidence>
<dbReference type="Gene3D" id="3.90.180.10">
    <property type="entry name" value="Medium-chain alcohol dehydrogenases, catalytic domain"/>
    <property type="match status" value="1"/>
</dbReference>
<dbReference type="Pfam" id="PF08240">
    <property type="entry name" value="ADH_N"/>
    <property type="match status" value="1"/>
</dbReference>
<dbReference type="RefSeq" id="WP_253019754.1">
    <property type="nucleotide sequence ID" value="NZ_JAOSHN010000002.1"/>
</dbReference>
<dbReference type="GO" id="GO:0046872">
    <property type="term" value="F:metal ion binding"/>
    <property type="evidence" value="ECO:0007669"/>
    <property type="project" value="UniProtKB-KW"/>
</dbReference>
<comment type="caution">
    <text evidence="8">The sequence shown here is derived from an EMBL/GenBank/DDBJ whole genome shotgun (WGS) entry which is preliminary data.</text>
</comment>
<dbReference type="SUPFAM" id="SSF50129">
    <property type="entry name" value="GroES-like"/>
    <property type="match status" value="1"/>
</dbReference>
<gene>
    <name evidence="8" type="ORF">OBO34_06900</name>
</gene>
<organism evidence="8 9">
    <name type="scientific">Hominibacterium faecale</name>
    <dbReference type="NCBI Taxonomy" id="2839743"/>
    <lineage>
        <taxon>Bacteria</taxon>
        <taxon>Bacillati</taxon>
        <taxon>Bacillota</taxon>
        <taxon>Clostridia</taxon>
        <taxon>Peptostreptococcales</taxon>
        <taxon>Anaerovoracaceae</taxon>
        <taxon>Hominibacterium</taxon>
    </lineage>
</organism>
<reference evidence="8" key="1">
    <citation type="submission" date="2022-09" db="EMBL/GenBank/DDBJ databases">
        <title>Culturomic study of gut microbiota in children with autism spectrum disorder.</title>
        <authorList>
            <person name="Efimov B.A."/>
            <person name="Chaplin A.V."/>
            <person name="Sokolova S.R."/>
            <person name="Pikina A.P."/>
            <person name="Korzhanova M."/>
            <person name="Belova V."/>
            <person name="Korostin D."/>
        </authorList>
    </citation>
    <scope>NUCLEOTIDE SEQUENCE</scope>
    <source>
        <strain evidence="8">ASD5510</strain>
    </source>
</reference>
<accession>A0A9J6QKR5</accession>
<evidence type="ECO:0000259" key="6">
    <source>
        <dbReference type="Pfam" id="PF00107"/>
    </source>
</evidence>
<dbReference type="EMBL" id="JAOSHN010000002">
    <property type="protein sequence ID" value="MCU7378080.1"/>
    <property type="molecule type" value="Genomic_DNA"/>
</dbReference>
<dbReference type="SUPFAM" id="SSF51735">
    <property type="entry name" value="NAD(P)-binding Rossmann-fold domains"/>
    <property type="match status" value="1"/>
</dbReference>
<evidence type="ECO:0000256" key="3">
    <source>
        <dbReference type="ARBA" id="ARBA00022723"/>
    </source>
</evidence>
<comment type="cofactor">
    <cofactor evidence="1">
        <name>Zn(2+)</name>
        <dbReference type="ChEBI" id="CHEBI:29105"/>
    </cofactor>
</comment>